<dbReference type="Gene3D" id="2.40.50.180">
    <property type="entry name" value="CheA-289, Domain 4"/>
    <property type="match status" value="1"/>
</dbReference>
<keyword evidence="4" id="KW-1185">Reference proteome</keyword>
<feature type="region of interest" description="Disordered" evidence="1">
    <location>
        <begin position="182"/>
        <end position="277"/>
    </location>
</feature>
<dbReference type="GO" id="GO:0007165">
    <property type="term" value="P:signal transduction"/>
    <property type="evidence" value="ECO:0007669"/>
    <property type="project" value="InterPro"/>
</dbReference>
<dbReference type="GO" id="GO:0005829">
    <property type="term" value="C:cytosol"/>
    <property type="evidence" value="ECO:0007669"/>
    <property type="project" value="TreeGrafter"/>
</dbReference>
<feature type="region of interest" description="Disordered" evidence="1">
    <location>
        <begin position="341"/>
        <end position="458"/>
    </location>
</feature>
<dbReference type="PROSITE" id="PS50851">
    <property type="entry name" value="CHEW"/>
    <property type="match status" value="1"/>
</dbReference>
<proteinExistence type="predicted"/>
<gene>
    <name evidence="3" type="ORF">HNR37_001350</name>
</gene>
<feature type="region of interest" description="Disordered" evidence="1">
    <location>
        <begin position="494"/>
        <end position="518"/>
    </location>
</feature>
<protein>
    <submittedName>
        <fullName evidence="3">Chemotaxis signal transduction protein</fullName>
    </submittedName>
</protein>
<comment type="caution">
    <text evidence="3">The sequence shown here is derived from an EMBL/GenBank/DDBJ whole genome shotgun (WGS) entry which is preliminary data.</text>
</comment>
<dbReference type="Gene3D" id="1.10.287.500">
    <property type="entry name" value="Helix hairpin bin"/>
    <property type="match status" value="1"/>
</dbReference>
<sequence length="803" mass="89665">MTATDTTQPKRHDERENLDETLQLVGFKLGEEEYCIDILNIQEINKRVYITRVPKAAPFVKGVINLRGKVITVIDLRKRFALPANFDNDTRIMVIDLAHETMGFVVDSVTEVIRIPVGRVDPTPPLIGNVSNEYLLGVGKAQERLLVIIDLNRVVGFKREDGQYYESALERKIKKAHGLIAEELPSASTPKPEKSEAPAPKAAESAPPPPKPEPEVPLTDKSGEDSGDLDDLIAKELEKREAEDAERLAREKAGGAPATSGEESADGQGESEDLDLDDLIAIELKKREAEDAERLAREQEEAAMMVEDFSDGEEVSNLDEEDLDNLDDLIALELKKREAEDAERLAKLKQIEQEPETESSGEEIIASAEESDSRIDELIAQELKKREDENEQRLQEVQEDSSAGKKAEPLGDQELRPPVEVAPEAHQQDIDPLESQLDVPSPMEETADDVPDQQSRKLEYDDVLGDIMGELGRQKDSTEQLLSKHSMRVEDDELQSIWSDAQTDTDDTSTPDDGFSIEEDFFPKGLREVEDHDDLAEWDIDTEFRWPGRYENVAEVDEQGESSEPLDLEEDTGDAELAEVGDGETQQKKKSLSSSSHVSQTVEYLDELLAGNFSSDYQGDPEIGMLFSRIQSLLVATEMTVNTAREEVPAIIGALYDSSKYAERSTNRVLDLSESILRTNNTFQEDFHTTRHDFSGLTAEDRQERIRSLEAEVDGSIDHVFDIMGAMEFQDITKQSIQKLAKKLADFKATLSDMDSLIPLNHDDSEEEGKAYYPQAPATAESGVDIERDQHAVNSLLRELGIE</sequence>
<dbReference type="Proteomes" id="UP000528322">
    <property type="component" value="Unassembled WGS sequence"/>
</dbReference>
<dbReference type="Gene3D" id="2.30.30.40">
    <property type="entry name" value="SH3 Domains"/>
    <property type="match status" value="1"/>
</dbReference>
<accession>A0A7W7Y4P0</accession>
<feature type="compositionally biased region" description="Basic and acidic residues" evidence="1">
    <location>
        <begin position="371"/>
        <end position="417"/>
    </location>
</feature>
<dbReference type="GO" id="GO:0006935">
    <property type="term" value="P:chemotaxis"/>
    <property type="evidence" value="ECO:0007669"/>
    <property type="project" value="InterPro"/>
</dbReference>
<dbReference type="SUPFAM" id="SSF50341">
    <property type="entry name" value="CheW-like"/>
    <property type="match status" value="1"/>
</dbReference>
<dbReference type="PANTHER" id="PTHR22617">
    <property type="entry name" value="CHEMOTAXIS SENSOR HISTIDINE KINASE-RELATED"/>
    <property type="match status" value="1"/>
</dbReference>
<name>A0A7W7Y4P0_9BACT</name>
<feature type="compositionally biased region" description="Basic and acidic residues" evidence="1">
    <location>
        <begin position="232"/>
        <end position="253"/>
    </location>
</feature>
<dbReference type="Pfam" id="PF01584">
    <property type="entry name" value="CheW"/>
    <property type="match status" value="1"/>
</dbReference>
<dbReference type="AlphaFoldDB" id="A0A7W7Y4P0"/>
<feature type="compositionally biased region" description="Acidic residues" evidence="1">
    <location>
        <begin position="263"/>
        <end position="277"/>
    </location>
</feature>
<dbReference type="SUPFAM" id="SSF75708">
    <property type="entry name" value="Chemotaxis phosphatase CheZ"/>
    <property type="match status" value="1"/>
</dbReference>
<organism evidence="3 4">
    <name type="scientific">Desulfurispira natronophila</name>
    <dbReference type="NCBI Taxonomy" id="682562"/>
    <lineage>
        <taxon>Bacteria</taxon>
        <taxon>Pseudomonadati</taxon>
        <taxon>Chrysiogenota</taxon>
        <taxon>Chrysiogenia</taxon>
        <taxon>Chrysiogenales</taxon>
        <taxon>Chrysiogenaceae</taxon>
        <taxon>Desulfurispira</taxon>
    </lineage>
</organism>
<evidence type="ECO:0000256" key="1">
    <source>
        <dbReference type="SAM" id="MobiDB-lite"/>
    </source>
</evidence>
<dbReference type="CDD" id="cd00732">
    <property type="entry name" value="CheW"/>
    <property type="match status" value="1"/>
</dbReference>
<dbReference type="InterPro" id="IPR002545">
    <property type="entry name" value="CheW-lke_dom"/>
</dbReference>
<dbReference type="SMART" id="SM00260">
    <property type="entry name" value="CheW"/>
    <property type="match status" value="1"/>
</dbReference>
<evidence type="ECO:0000313" key="3">
    <source>
        <dbReference type="EMBL" id="MBB5022033.1"/>
    </source>
</evidence>
<dbReference type="InterPro" id="IPR039315">
    <property type="entry name" value="CheW"/>
</dbReference>
<evidence type="ECO:0000259" key="2">
    <source>
        <dbReference type="PROSITE" id="PS50851"/>
    </source>
</evidence>
<dbReference type="EMBL" id="JACHID010000007">
    <property type="protein sequence ID" value="MBB5022033.1"/>
    <property type="molecule type" value="Genomic_DNA"/>
</dbReference>
<feature type="compositionally biased region" description="Basic and acidic residues" evidence="1">
    <location>
        <begin position="341"/>
        <end position="352"/>
    </location>
</feature>
<evidence type="ECO:0000313" key="4">
    <source>
        <dbReference type="Proteomes" id="UP000528322"/>
    </source>
</evidence>
<dbReference type="RefSeq" id="WP_183731796.1">
    <property type="nucleotide sequence ID" value="NZ_JACHID010000007.1"/>
</dbReference>
<feature type="domain" description="CheW-like" evidence="2">
    <location>
        <begin position="21"/>
        <end position="160"/>
    </location>
</feature>
<dbReference type="InterPro" id="IPR036061">
    <property type="entry name" value="CheW-like_dom_sf"/>
</dbReference>
<dbReference type="PANTHER" id="PTHR22617:SF23">
    <property type="entry name" value="CHEMOTAXIS PROTEIN CHEW"/>
    <property type="match status" value="1"/>
</dbReference>
<feature type="compositionally biased region" description="Acidic residues" evidence="1">
    <location>
        <begin position="503"/>
        <end position="518"/>
    </location>
</feature>
<reference evidence="3 4" key="1">
    <citation type="submission" date="2020-08" db="EMBL/GenBank/DDBJ databases">
        <title>Genomic Encyclopedia of Type Strains, Phase IV (KMG-IV): sequencing the most valuable type-strain genomes for metagenomic binning, comparative biology and taxonomic classification.</title>
        <authorList>
            <person name="Goeker M."/>
        </authorList>
    </citation>
    <scope>NUCLEOTIDE SEQUENCE [LARGE SCALE GENOMIC DNA]</scope>
    <source>
        <strain evidence="3 4">DSM 22071</strain>
    </source>
</reference>